<proteinExistence type="predicted"/>
<keyword evidence="2" id="KW-0732">Signal</keyword>
<feature type="region of interest" description="Disordered" evidence="1">
    <location>
        <begin position="47"/>
        <end position="124"/>
    </location>
</feature>
<dbReference type="AlphaFoldDB" id="A0A6I4TFA9"/>
<protein>
    <recommendedName>
        <fullName evidence="5">DUF2946 domain-containing protein</fullName>
    </recommendedName>
</protein>
<dbReference type="EMBL" id="WTZA01000002">
    <property type="protein sequence ID" value="MXO75962.1"/>
    <property type="molecule type" value="Genomic_DNA"/>
</dbReference>
<feature type="chain" id="PRO_5026282609" description="DUF2946 domain-containing protein" evidence="2">
    <location>
        <begin position="28"/>
        <end position="124"/>
    </location>
</feature>
<comment type="caution">
    <text evidence="3">The sequence shown here is derived from an EMBL/GenBank/DDBJ whole genome shotgun (WGS) entry which is preliminary data.</text>
</comment>
<evidence type="ECO:0000256" key="1">
    <source>
        <dbReference type="SAM" id="MobiDB-lite"/>
    </source>
</evidence>
<sequence length="124" mass="12778">MTRTYRHLVLHPLSVLLLLVAMVFATAADAATCGAEVAPGDSMAVSTASYAEVGSSGDEEQQDDKGVPTDQDGICGHGHCHHSASVSGTVQMGQGPSSAAAIEPAKILPLSSDENARLRRPPRA</sequence>
<organism evidence="3 4">
    <name type="scientific">Tsuneonella aeria</name>
    <dbReference type="NCBI Taxonomy" id="1837929"/>
    <lineage>
        <taxon>Bacteria</taxon>
        <taxon>Pseudomonadati</taxon>
        <taxon>Pseudomonadota</taxon>
        <taxon>Alphaproteobacteria</taxon>
        <taxon>Sphingomonadales</taxon>
        <taxon>Erythrobacteraceae</taxon>
        <taxon>Tsuneonella</taxon>
    </lineage>
</organism>
<name>A0A6I4TFA9_9SPHN</name>
<dbReference type="Proteomes" id="UP000439522">
    <property type="component" value="Unassembled WGS sequence"/>
</dbReference>
<feature type="signal peptide" evidence="2">
    <location>
        <begin position="1"/>
        <end position="27"/>
    </location>
</feature>
<keyword evidence="4" id="KW-1185">Reference proteome</keyword>
<feature type="compositionally biased region" description="Polar residues" evidence="1">
    <location>
        <begin position="84"/>
        <end position="97"/>
    </location>
</feature>
<dbReference type="OrthoDB" id="6048400at2"/>
<gene>
    <name evidence="3" type="ORF">GRI40_12120</name>
</gene>
<evidence type="ECO:0000313" key="3">
    <source>
        <dbReference type="EMBL" id="MXO75962.1"/>
    </source>
</evidence>
<evidence type="ECO:0000313" key="4">
    <source>
        <dbReference type="Proteomes" id="UP000439522"/>
    </source>
</evidence>
<reference evidence="3 4" key="1">
    <citation type="submission" date="2019-12" db="EMBL/GenBank/DDBJ databases">
        <title>Genomic-based taxomic classification of the family Erythrobacteraceae.</title>
        <authorList>
            <person name="Xu L."/>
        </authorList>
    </citation>
    <scope>NUCLEOTIDE SEQUENCE [LARGE SCALE GENOMIC DNA]</scope>
    <source>
        <strain evidence="3 4">100921-2</strain>
    </source>
</reference>
<accession>A0A6I4TFA9</accession>
<evidence type="ECO:0008006" key="5">
    <source>
        <dbReference type="Google" id="ProtNLM"/>
    </source>
</evidence>
<evidence type="ECO:0000256" key="2">
    <source>
        <dbReference type="SAM" id="SignalP"/>
    </source>
</evidence>
<dbReference type="RefSeq" id="WP_160611804.1">
    <property type="nucleotide sequence ID" value="NZ_WTZA01000002.1"/>
</dbReference>